<evidence type="ECO:0000256" key="3">
    <source>
        <dbReference type="ARBA" id="ARBA00022723"/>
    </source>
</evidence>
<keyword evidence="2 5" id="KW-0540">Nuclease</keyword>
<evidence type="ECO:0000256" key="2">
    <source>
        <dbReference type="ARBA" id="ARBA00022722"/>
    </source>
</evidence>
<feature type="binding site" evidence="5">
    <location>
        <position position="102"/>
    </location>
    <ligand>
        <name>Mg(2+)</name>
        <dbReference type="ChEBI" id="CHEBI:18420"/>
    </ligand>
</feature>
<dbReference type="Gene3D" id="3.40.50.1010">
    <property type="entry name" value="5'-nuclease"/>
    <property type="match status" value="1"/>
</dbReference>
<keyword evidence="4 5" id="KW-0378">Hydrolase</keyword>
<proteinExistence type="inferred from homology"/>
<dbReference type="GO" id="GO:0000287">
    <property type="term" value="F:magnesium ion binding"/>
    <property type="evidence" value="ECO:0007669"/>
    <property type="project" value="UniProtKB-UniRule"/>
</dbReference>
<evidence type="ECO:0000256" key="4">
    <source>
        <dbReference type="ARBA" id="ARBA00022801"/>
    </source>
</evidence>
<dbReference type="AlphaFoldDB" id="A0A2H1FHN3"/>
<dbReference type="InterPro" id="IPR002716">
    <property type="entry name" value="PIN_dom"/>
</dbReference>
<name>A0A2H1FHN3_9ARCH</name>
<dbReference type="HAMAP" id="MF_00265">
    <property type="entry name" value="VapC_Nob1"/>
    <property type="match status" value="1"/>
</dbReference>
<comment type="similarity">
    <text evidence="5">Belongs to the PINc/VapC protein family.</text>
</comment>
<evidence type="ECO:0000259" key="6">
    <source>
        <dbReference type="Pfam" id="PF01850"/>
    </source>
</evidence>
<keyword evidence="3 5" id="KW-0479">Metal-binding</keyword>
<dbReference type="GO" id="GO:0090729">
    <property type="term" value="F:toxin activity"/>
    <property type="evidence" value="ECO:0007669"/>
    <property type="project" value="UniProtKB-KW"/>
</dbReference>
<organism evidence="7 8">
    <name type="scientific">Candidatus Nitrosotalea okcheonensis</name>
    <dbReference type="NCBI Taxonomy" id="1903276"/>
    <lineage>
        <taxon>Archaea</taxon>
        <taxon>Nitrososphaerota</taxon>
        <taxon>Nitrososphaeria</taxon>
        <taxon>Nitrosotaleales</taxon>
        <taxon>Nitrosotaleaceae</taxon>
        <taxon>Nitrosotalea</taxon>
    </lineage>
</organism>
<dbReference type="GO" id="GO:0004540">
    <property type="term" value="F:RNA nuclease activity"/>
    <property type="evidence" value="ECO:0007669"/>
    <property type="project" value="InterPro"/>
</dbReference>
<evidence type="ECO:0000313" key="8">
    <source>
        <dbReference type="Proteomes" id="UP000230607"/>
    </source>
</evidence>
<reference evidence="8" key="1">
    <citation type="submission" date="2017-03" db="EMBL/GenBank/DDBJ databases">
        <authorList>
            <person name="Herbold C."/>
        </authorList>
    </citation>
    <scope>NUCLEOTIDE SEQUENCE [LARGE SCALE GENOMIC DNA]</scope>
</reference>
<dbReference type="CDD" id="cd09881">
    <property type="entry name" value="PIN_VapC4-5_FitB-like"/>
    <property type="match status" value="1"/>
</dbReference>
<keyword evidence="5" id="KW-0460">Magnesium</keyword>
<dbReference type="SUPFAM" id="SSF88723">
    <property type="entry name" value="PIN domain-like"/>
    <property type="match status" value="1"/>
</dbReference>
<keyword evidence="5" id="KW-0800">Toxin</keyword>
<dbReference type="OrthoDB" id="10900at2157"/>
<evidence type="ECO:0000313" key="7">
    <source>
        <dbReference type="EMBL" id="SMH72275.1"/>
    </source>
</evidence>
<gene>
    <name evidence="5" type="primary">vapC</name>
    <name evidence="7" type="ORF">NCS_30115</name>
</gene>
<sequence length="149" mass="16196">MVITAVLDTNILLNAKNGKEPHSIQSLQILDAVEDGFIQGIISVISIAELCTGYYSQGDKSGKEELLAHLISTKGFVIVGLDIDTADTAAKIRADTGLRLPDAIIIATGLAKGAKYLVTHDKELKKASHYLEIISSRDLLGRFRHIRKK</sequence>
<comment type="cofactor">
    <cofactor evidence="5">
        <name>Mg(2+)</name>
        <dbReference type="ChEBI" id="CHEBI:18420"/>
    </cofactor>
</comment>
<comment type="function">
    <text evidence="5">Toxic component of a toxin-antitoxin (TA) system. An RNase.</text>
</comment>
<accession>A0A2H1FHN3</accession>
<feature type="binding site" evidence="5">
    <location>
        <position position="8"/>
    </location>
    <ligand>
        <name>Mg(2+)</name>
        <dbReference type="ChEBI" id="CHEBI:18420"/>
    </ligand>
</feature>
<keyword evidence="8" id="KW-1185">Reference proteome</keyword>
<dbReference type="Pfam" id="PF01850">
    <property type="entry name" value="PIN"/>
    <property type="match status" value="1"/>
</dbReference>
<feature type="domain" description="PIN" evidence="6">
    <location>
        <begin position="6"/>
        <end position="128"/>
    </location>
</feature>
<evidence type="ECO:0000256" key="1">
    <source>
        <dbReference type="ARBA" id="ARBA00022649"/>
    </source>
</evidence>
<dbReference type="InterPro" id="IPR029060">
    <property type="entry name" value="PIN-like_dom_sf"/>
</dbReference>
<evidence type="ECO:0000256" key="5">
    <source>
        <dbReference type="HAMAP-Rule" id="MF_00265"/>
    </source>
</evidence>
<dbReference type="EMBL" id="LT841358">
    <property type="protein sequence ID" value="SMH72275.1"/>
    <property type="molecule type" value="Genomic_DNA"/>
</dbReference>
<dbReference type="EC" id="3.1.-.-" evidence="5"/>
<dbReference type="Proteomes" id="UP000230607">
    <property type="component" value="Chromosome 1"/>
</dbReference>
<dbReference type="RefSeq" id="WP_157928074.1">
    <property type="nucleotide sequence ID" value="NZ_LT841358.1"/>
</dbReference>
<protein>
    <recommendedName>
        <fullName evidence="5">Ribonuclease VapC</fullName>
        <shortName evidence="5">RNase VapC</shortName>
        <ecNumber evidence="5">3.1.-.-</ecNumber>
    </recommendedName>
    <alternativeName>
        <fullName evidence="5">Putative toxin VapC</fullName>
    </alternativeName>
</protein>
<keyword evidence="1 5" id="KW-1277">Toxin-antitoxin system</keyword>
<dbReference type="GO" id="GO:0016787">
    <property type="term" value="F:hydrolase activity"/>
    <property type="evidence" value="ECO:0007669"/>
    <property type="project" value="UniProtKB-KW"/>
</dbReference>
<dbReference type="InterPro" id="IPR022907">
    <property type="entry name" value="VapC_family"/>
</dbReference>